<comment type="caution">
    <text evidence="11">The sequence shown here is derived from an EMBL/GenBank/DDBJ whole genome shotgun (WGS) entry which is preliminary data.</text>
</comment>
<evidence type="ECO:0000256" key="9">
    <source>
        <dbReference type="SAM" id="Coils"/>
    </source>
</evidence>
<keyword evidence="4 7" id="KW-1133">Transmembrane helix</keyword>
<evidence type="ECO:0000256" key="8">
    <source>
        <dbReference type="NCBIfam" id="TIGR02209"/>
    </source>
</evidence>
<evidence type="ECO:0000256" key="4">
    <source>
        <dbReference type="ARBA" id="ARBA00022989"/>
    </source>
</evidence>
<evidence type="ECO:0000313" key="12">
    <source>
        <dbReference type="Proteomes" id="UP001232445"/>
    </source>
</evidence>
<reference evidence="11 12" key="1">
    <citation type="submission" date="2023-07" db="EMBL/GenBank/DDBJ databases">
        <title>Genomic Encyclopedia of Type Strains, Phase IV (KMG-IV): sequencing the most valuable type-strain genomes for metagenomic binning, comparative biology and taxonomic classification.</title>
        <authorList>
            <person name="Goeker M."/>
        </authorList>
    </citation>
    <scope>NUCLEOTIDE SEQUENCE [LARGE SCALE GENOMIC DNA]</scope>
    <source>
        <strain evidence="11 12">DSM 17740</strain>
    </source>
</reference>
<name>A0ABU0CS37_9BACI</name>
<accession>A0ABU0CS37</accession>
<dbReference type="GO" id="GO:0051301">
    <property type="term" value="P:cell division"/>
    <property type="evidence" value="ECO:0007669"/>
    <property type="project" value="UniProtKB-KW"/>
</dbReference>
<dbReference type="Pfam" id="PF04977">
    <property type="entry name" value="DivIC"/>
    <property type="match status" value="1"/>
</dbReference>
<sequence>MYQYGNVAVKYQNENRNRRLNNQQKQQEPKQTSHHQSKTKGQSLLASREKMLSVFAVLIVIATLSLLMARGAMLSEMNYELQALERELEKLEETNAKLEVEVIQLSSPERILAIAQNELGMSMQERTVKILSKSREGDE</sequence>
<keyword evidence="1 7" id="KW-1003">Cell membrane</keyword>
<evidence type="ECO:0000256" key="10">
    <source>
        <dbReference type="SAM" id="MobiDB-lite"/>
    </source>
</evidence>
<evidence type="ECO:0000256" key="2">
    <source>
        <dbReference type="ARBA" id="ARBA00022618"/>
    </source>
</evidence>
<evidence type="ECO:0000256" key="3">
    <source>
        <dbReference type="ARBA" id="ARBA00022692"/>
    </source>
</evidence>
<evidence type="ECO:0000256" key="7">
    <source>
        <dbReference type="HAMAP-Rule" id="MF_00910"/>
    </source>
</evidence>
<dbReference type="RefSeq" id="WP_307338840.1">
    <property type="nucleotide sequence ID" value="NZ_JAUSUQ010000006.1"/>
</dbReference>
<proteinExistence type="inferred from homology"/>
<dbReference type="InterPro" id="IPR011922">
    <property type="entry name" value="Cell_div_FtsL"/>
</dbReference>
<organism evidence="11 12">
    <name type="scientific">Caldalkalibacillus uzonensis</name>
    <dbReference type="NCBI Taxonomy" id="353224"/>
    <lineage>
        <taxon>Bacteria</taxon>
        <taxon>Bacillati</taxon>
        <taxon>Bacillota</taxon>
        <taxon>Bacilli</taxon>
        <taxon>Bacillales</taxon>
        <taxon>Bacillaceae</taxon>
        <taxon>Caldalkalibacillus</taxon>
    </lineage>
</organism>
<dbReference type="HAMAP" id="MF_00910">
    <property type="entry name" value="FtsL"/>
    <property type="match status" value="1"/>
</dbReference>
<evidence type="ECO:0000256" key="5">
    <source>
        <dbReference type="ARBA" id="ARBA00023136"/>
    </source>
</evidence>
<feature type="region of interest" description="Disordered" evidence="10">
    <location>
        <begin position="13"/>
        <end position="44"/>
    </location>
</feature>
<keyword evidence="3 7" id="KW-0812">Transmembrane</keyword>
<feature type="transmembrane region" description="Helical" evidence="7">
    <location>
        <begin position="51"/>
        <end position="69"/>
    </location>
</feature>
<evidence type="ECO:0000256" key="1">
    <source>
        <dbReference type="ARBA" id="ARBA00022475"/>
    </source>
</evidence>
<gene>
    <name evidence="7" type="primary">ftsL</name>
    <name evidence="11" type="ORF">J2S00_002001</name>
</gene>
<comment type="function">
    <text evidence="7">Essential cell division protein.</text>
</comment>
<dbReference type="InterPro" id="IPR007060">
    <property type="entry name" value="FtsL/DivIC"/>
</dbReference>
<keyword evidence="6 7" id="KW-0131">Cell cycle</keyword>
<keyword evidence="2 7" id="KW-0132">Cell division</keyword>
<protein>
    <recommendedName>
        <fullName evidence="7 8">Cell division protein FtsL</fullName>
    </recommendedName>
</protein>
<keyword evidence="12" id="KW-1185">Reference proteome</keyword>
<keyword evidence="5 7" id="KW-0472">Membrane</keyword>
<keyword evidence="9" id="KW-0175">Coiled coil</keyword>
<dbReference type="EMBL" id="JAUSUQ010000006">
    <property type="protein sequence ID" value="MDQ0339215.1"/>
    <property type="molecule type" value="Genomic_DNA"/>
</dbReference>
<feature type="coiled-coil region" evidence="9">
    <location>
        <begin position="74"/>
        <end position="104"/>
    </location>
</feature>
<dbReference type="Proteomes" id="UP001232445">
    <property type="component" value="Unassembled WGS sequence"/>
</dbReference>
<evidence type="ECO:0000256" key="6">
    <source>
        <dbReference type="ARBA" id="ARBA00023306"/>
    </source>
</evidence>
<evidence type="ECO:0000313" key="11">
    <source>
        <dbReference type="EMBL" id="MDQ0339215.1"/>
    </source>
</evidence>
<comment type="subcellular location">
    <subcellularLocation>
        <location evidence="7">Cell membrane</location>
        <topology evidence="7">Single-pass type II membrane protein</topology>
    </subcellularLocation>
    <text evidence="7">Localizes to the division septum where it forms a ring structure.</text>
</comment>
<dbReference type="NCBIfam" id="TIGR02209">
    <property type="entry name" value="ftsL_broad"/>
    <property type="match status" value="1"/>
</dbReference>
<comment type="similarity">
    <text evidence="7">Belongs to the FtsL family.</text>
</comment>